<dbReference type="InterPro" id="IPR004165">
    <property type="entry name" value="CoA_trans_fam_I"/>
</dbReference>
<dbReference type="SMART" id="SM00882">
    <property type="entry name" value="CoA_trans"/>
    <property type="match status" value="1"/>
</dbReference>
<dbReference type="Gene3D" id="3.40.1080.10">
    <property type="entry name" value="Glutaconate Coenzyme A-transferase"/>
    <property type="match status" value="1"/>
</dbReference>
<dbReference type="InterPro" id="IPR012792">
    <property type="entry name" value="3-oxoacid_CoA-transf_A"/>
</dbReference>
<dbReference type="NCBIfam" id="TIGR02429">
    <property type="entry name" value="pcaI_scoA_fam"/>
    <property type="match status" value="1"/>
</dbReference>
<dbReference type="PANTHER" id="PTHR13707:SF60">
    <property type="entry name" value="ACETATE COA-TRANSFERASE SUBUNIT ALPHA"/>
    <property type="match status" value="1"/>
</dbReference>
<dbReference type="InterPro" id="IPR037171">
    <property type="entry name" value="NagB/RpiA_transferase-like"/>
</dbReference>
<dbReference type="RefSeq" id="WP_122908793.1">
    <property type="nucleotide sequence ID" value="NZ_CBCSBE010000005.1"/>
</dbReference>
<dbReference type="PANTHER" id="PTHR13707">
    <property type="entry name" value="KETOACID-COENZYME A TRANSFERASE"/>
    <property type="match status" value="1"/>
</dbReference>
<accession>A0A3M8CGT9</accession>
<dbReference type="EMBL" id="RHHR01000013">
    <property type="protein sequence ID" value="RNB74976.1"/>
    <property type="molecule type" value="Genomic_DNA"/>
</dbReference>
<comment type="caution">
    <text evidence="2">The sequence shown here is derived from an EMBL/GenBank/DDBJ whole genome shotgun (WGS) entry which is preliminary data.</text>
</comment>
<evidence type="ECO:0000256" key="1">
    <source>
        <dbReference type="ARBA" id="ARBA00022679"/>
    </source>
</evidence>
<sequence>MVSKLITMEEAAELIQDGIRLMYGGFGGMGSPDHLIDQILDKGVRDLTLIGNDAGFSNRGIGKLITQERVKKMLTTHIGSNPQAGRQMMEGKLEVIFFPQGILVEKIRAGGVGIPAILVEPGMGDVTAKKEQLIVYAGEKYLVEPALTADVGIVYAKQADTYGNLIYEKAARNVNPLVAMAAQTTIAEVEEIVPVGELDPESIVTPGIFVDYIVLTRGGNG</sequence>
<dbReference type="Pfam" id="PF01144">
    <property type="entry name" value="CoA_trans"/>
    <property type="match status" value="1"/>
</dbReference>
<keyword evidence="1 2" id="KW-0808">Transferase</keyword>
<dbReference type="SUPFAM" id="SSF100950">
    <property type="entry name" value="NagB/RpiA/CoA transferase-like"/>
    <property type="match status" value="1"/>
</dbReference>
<keyword evidence="3" id="KW-1185">Reference proteome</keyword>
<dbReference type="GO" id="GO:0008410">
    <property type="term" value="F:CoA-transferase activity"/>
    <property type="evidence" value="ECO:0007669"/>
    <property type="project" value="InterPro"/>
</dbReference>
<protein>
    <submittedName>
        <fullName evidence="2">CoA transferase subunit A</fullName>
    </submittedName>
</protein>
<reference evidence="2 3" key="1">
    <citation type="submission" date="2018-10" db="EMBL/GenBank/DDBJ databases">
        <title>Phylogenomics of Brevibacillus.</title>
        <authorList>
            <person name="Dunlap C."/>
        </authorList>
    </citation>
    <scope>NUCLEOTIDE SEQUENCE [LARGE SCALE GENOMIC DNA]</scope>
    <source>
        <strain evidence="2 3">JCM 12215</strain>
    </source>
</reference>
<organism evidence="2 3">
    <name type="scientific">Brevibacillus invocatus</name>
    <dbReference type="NCBI Taxonomy" id="173959"/>
    <lineage>
        <taxon>Bacteria</taxon>
        <taxon>Bacillati</taxon>
        <taxon>Bacillota</taxon>
        <taxon>Bacilli</taxon>
        <taxon>Bacillales</taxon>
        <taxon>Paenibacillaceae</taxon>
        <taxon>Brevibacillus</taxon>
    </lineage>
</organism>
<gene>
    <name evidence="2" type="ORF">EDM52_09140</name>
</gene>
<name>A0A3M8CGT9_9BACL</name>
<evidence type="ECO:0000313" key="3">
    <source>
        <dbReference type="Proteomes" id="UP000282028"/>
    </source>
</evidence>
<evidence type="ECO:0000313" key="2">
    <source>
        <dbReference type="EMBL" id="RNB74976.1"/>
    </source>
</evidence>
<dbReference type="OrthoDB" id="9777193at2"/>
<proteinExistence type="predicted"/>
<dbReference type="AlphaFoldDB" id="A0A3M8CGT9"/>
<dbReference type="Proteomes" id="UP000282028">
    <property type="component" value="Unassembled WGS sequence"/>
</dbReference>